<reference evidence="5" key="2">
    <citation type="submission" date="2023-06" db="EMBL/GenBank/DDBJ databases">
        <authorList>
            <consortium name="Lawrence Berkeley National Laboratory"/>
            <person name="Haridas S."/>
            <person name="Hensen N."/>
            <person name="Bonometti L."/>
            <person name="Westerberg I."/>
            <person name="Brannstrom I.O."/>
            <person name="Guillou S."/>
            <person name="Cros-Aarteil S."/>
            <person name="Calhoun S."/>
            <person name="Kuo A."/>
            <person name="Mondo S."/>
            <person name="Pangilinan J."/>
            <person name="Riley R."/>
            <person name="Labutti K."/>
            <person name="Andreopoulos B."/>
            <person name="Lipzen A."/>
            <person name="Chen C."/>
            <person name="Yanf M."/>
            <person name="Daum C."/>
            <person name="Ng V."/>
            <person name="Clum A."/>
            <person name="Steindorff A."/>
            <person name="Ohm R."/>
            <person name="Martin F."/>
            <person name="Silar P."/>
            <person name="Natvig D."/>
            <person name="Lalanne C."/>
            <person name="Gautier V."/>
            <person name="Ament-Velasquez S.L."/>
            <person name="Kruys A."/>
            <person name="Hutchinson M.I."/>
            <person name="Powell A.J."/>
            <person name="Barry K."/>
            <person name="Miller A.N."/>
            <person name="Grigoriev I.V."/>
            <person name="Debuchy R."/>
            <person name="Gladieux P."/>
            <person name="Thoren M.H."/>
            <person name="Johannesson H."/>
        </authorList>
    </citation>
    <scope>NUCLEOTIDE SEQUENCE</scope>
    <source>
        <strain evidence="5">CBS 958.72</strain>
    </source>
</reference>
<dbReference type="InterPro" id="IPR007219">
    <property type="entry name" value="XnlR_reg_dom"/>
</dbReference>
<dbReference type="EMBL" id="JAULSN010000012">
    <property type="protein sequence ID" value="KAK3361301.1"/>
    <property type="molecule type" value="Genomic_DNA"/>
</dbReference>
<dbReference type="GO" id="GO:0005634">
    <property type="term" value="C:nucleus"/>
    <property type="evidence" value="ECO:0007669"/>
    <property type="project" value="UniProtKB-SubCell"/>
</dbReference>
<dbReference type="GO" id="GO:0006351">
    <property type="term" value="P:DNA-templated transcription"/>
    <property type="evidence" value="ECO:0007669"/>
    <property type="project" value="InterPro"/>
</dbReference>
<comment type="caution">
    <text evidence="5">The sequence shown here is derived from an EMBL/GenBank/DDBJ whole genome shotgun (WGS) entry which is preliminary data.</text>
</comment>
<organism evidence="5 6">
    <name type="scientific">Lasiosphaeria ovina</name>
    <dbReference type="NCBI Taxonomy" id="92902"/>
    <lineage>
        <taxon>Eukaryota</taxon>
        <taxon>Fungi</taxon>
        <taxon>Dikarya</taxon>
        <taxon>Ascomycota</taxon>
        <taxon>Pezizomycotina</taxon>
        <taxon>Sordariomycetes</taxon>
        <taxon>Sordariomycetidae</taxon>
        <taxon>Sordariales</taxon>
        <taxon>Lasiosphaeriaceae</taxon>
        <taxon>Lasiosphaeria</taxon>
    </lineage>
</organism>
<evidence type="ECO:0000256" key="1">
    <source>
        <dbReference type="ARBA" id="ARBA00004123"/>
    </source>
</evidence>
<evidence type="ECO:0000313" key="6">
    <source>
        <dbReference type="Proteomes" id="UP001287356"/>
    </source>
</evidence>
<dbReference type="CDD" id="cd12148">
    <property type="entry name" value="fungal_TF_MHR"/>
    <property type="match status" value="1"/>
</dbReference>
<comment type="subcellular location">
    <subcellularLocation>
        <location evidence="1">Nucleus</location>
    </subcellularLocation>
</comment>
<dbReference type="PANTHER" id="PTHR31001:SF90">
    <property type="entry name" value="CENTROMERE DNA-BINDING PROTEIN COMPLEX CBF3 SUBUNIT B"/>
    <property type="match status" value="1"/>
</dbReference>
<gene>
    <name evidence="5" type="ORF">B0T24DRAFT_539615</name>
</gene>
<dbReference type="GO" id="GO:0008270">
    <property type="term" value="F:zinc ion binding"/>
    <property type="evidence" value="ECO:0007669"/>
    <property type="project" value="InterPro"/>
</dbReference>
<protein>
    <recommendedName>
        <fullName evidence="4">Xylanolytic transcriptional activator regulatory domain-containing protein</fullName>
    </recommendedName>
</protein>
<evidence type="ECO:0000259" key="4">
    <source>
        <dbReference type="Pfam" id="PF04082"/>
    </source>
</evidence>
<dbReference type="Proteomes" id="UP001287356">
    <property type="component" value="Unassembled WGS sequence"/>
</dbReference>
<dbReference type="GO" id="GO:0003677">
    <property type="term" value="F:DNA binding"/>
    <property type="evidence" value="ECO:0007669"/>
    <property type="project" value="InterPro"/>
</dbReference>
<keyword evidence="2" id="KW-0539">Nucleus</keyword>
<accession>A0AAE0JUD4</accession>
<evidence type="ECO:0000256" key="3">
    <source>
        <dbReference type="SAM" id="MobiDB-lite"/>
    </source>
</evidence>
<dbReference type="Pfam" id="PF04082">
    <property type="entry name" value="Fungal_trans"/>
    <property type="match status" value="1"/>
</dbReference>
<feature type="non-terminal residue" evidence="5">
    <location>
        <position position="1"/>
    </location>
</feature>
<reference evidence="5" key="1">
    <citation type="journal article" date="2023" name="Mol. Phylogenet. Evol.">
        <title>Genome-scale phylogeny and comparative genomics of the fungal order Sordariales.</title>
        <authorList>
            <person name="Hensen N."/>
            <person name="Bonometti L."/>
            <person name="Westerberg I."/>
            <person name="Brannstrom I.O."/>
            <person name="Guillou S."/>
            <person name="Cros-Aarteil S."/>
            <person name="Calhoun S."/>
            <person name="Haridas S."/>
            <person name="Kuo A."/>
            <person name="Mondo S."/>
            <person name="Pangilinan J."/>
            <person name="Riley R."/>
            <person name="LaButti K."/>
            <person name="Andreopoulos B."/>
            <person name="Lipzen A."/>
            <person name="Chen C."/>
            <person name="Yan M."/>
            <person name="Daum C."/>
            <person name="Ng V."/>
            <person name="Clum A."/>
            <person name="Steindorff A."/>
            <person name="Ohm R.A."/>
            <person name="Martin F."/>
            <person name="Silar P."/>
            <person name="Natvig D.O."/>
            <person name="Lalanne C."/>
            <person name="Gautier V."/>
            <person name="Ament-Velasquez S.L."/>
            <person name="Kruys A."/>
            <person name="Hutchinson M.I."/>
            <person name="Powell A.J."/>
            <person name="Barry K."/>
            <person name="Miller A.N."/>
            <person name="Grigoriev I.V."/>
            <person name="Debuchy R."/>
            <person name="Gladieux P."/>
            <person name="Hiltunen Thoren M."/>
            <person name="Johannesson H."/>
        </authorList>
    </citation>
    <scope>NUCLEOTIDE SEQUENCE</scope>
    <source>
        <strain evidence="5">CBS 958.72</strain>
    </source>
</reference>
<name>A0AAE0JUD4_9PEZI</name>
<feature type="domain" description="Xylanolytic transcriptional activator regulatory" evidence="4">
    <location>
        <begin position="52"/>
        <end position="204"/>
    </location>
</feature>
<dbReference type="InterPro" id="IPR050613">
    <property type="entry name" value="Sec_Metabolite_Reg"/>
</dbReference>
<keyword evidence="6" id="KW-1185">Reference proteome</keyword>
<proteinExistence type="predicted"/>
<feature type="region of interest" description="Disordered" evidence="3">
    <location>
        <begin position="234"/>
        <end position="258"/>
    </location>
</feature>
<feature type="compositionally biased region" description="Polar residues" evidence="3">
    <location>
        <begin position="234"/>
        <end position="243"/>
    </location>
</feature>
<evidence type="ECO:0000256" key="2">
    <source>
        <dbReference type="ARBA" id="ARBA00023242"/>
    </source>
</evidence>
<sequence>MELSRPIWLPSREHALALLDDYLDAASSPHGLLNVVHVPWLRAVVTDFYARPFQELGQSGSEVYTTTCHAALILGVAATAAFFWEEPRAGESGTRHPFESRGHAEHFLRLWRKAAWDLLDQARRAATAIAGGSLVEVQAVLVLADLIYNMEGCSTLFRQFHSTALAVAREAKLHLVDSATADCAMLREIKRRVWWYIASTDWLMGPMGGPSDRIYSINPQHMQVHWPRNVNDSELATLDDNSSPPQTGPPPAADPPTDVTGLMCRLRLAVISRHIVDAQPLGAGGGDVDALPFDRVLALSALFDDALAALPVAAERNTNTGSAVRDPGGWQRGVLHLAIHARRARFLRPFLAQPGIADADPRFMRFRATCLASARAVLGIGAGLL</sequence>
<dbReference type="AlphaFoldDB" id="A0AAE0JUD4"/>
<evidence type="ECO:0000313" key="5">
    <source>
        <dbReference type="EMBL" id="KAK3361301.1"/>
    </source>
</evidence>
<dbReference type="PANTHER" id="PTHR31001">
    <property type="entry name" value="UNCHARACTERIZED TRANSCRIPTIONAL REGULATORY PROTEIN"/>
    <property type="match status" value="1"/>
</dbReference>